<reference evidence="1" key="1">
    <citation type="submission" date="2021-01" db="EMBL/GenBank/DDBJ databases">
        <authorList>
            <person name="Corre E."/>
            <person name="Pelletier E."/>
            <person name="Niang G."/>
            <person name="Scheremetjew M."/>
            <person name="Finn R."/>
            <person name="Kale V."/>
            <person name="Holt S."/>
            <person name="Cochrane G."/>
            <person name="Meng A."/>
            <person name="Brown T."/>
            <person name="Cohen L."/>
        </authorList>
    </citation>
    <scope>NUCLEOTIDE SEQUENCE</scope>
    <source>
        <strain evidence="1">GSBS06</strain>
    </source>
</reference>
<dbReference type="AlphaFoldDB" id="A0A7S3LNL8"/>
<gene>
    <name evidence="1" type="ORF">ASTO00021_LOCUS4874</name>
</gene>
<proteinExistence type="predicted"/>
<evidence type="ECO:0000313" key="1">
    <source>
        <dbReference type="EMBL" id="CAE0434579.1"/>
    </source>
</evidence>
<protein>
    <submittedName>
        <fullName evidence="1">Uncharacterized protein</fullName>
    </submittedName>
</protein>
<organism evidence="1">
    <name type="scientific">Aplanochytrium stocchinoi</name>
    <dbReference type="NCBI Taxonomy" id="215587"/>
    <lineage>
        <taxon>Eukaryota</taxon>
        <taxon>Sar</taxon>
        <taxon>Stramenopiles</taxon>
        <taxon>Bigyra</taxon>
        <taxon>Labyrinthulomycetes</taxon>
        <taxon>Thraustochytrida</taxon>
        <taxon>Thraustochytriidae</taxon>
        <taxon>Aplanochytrium</taxon>
    </lineage>
</organism>
<sequence>MLSFSHYARYGLTRGMAARRMLCATSQPEMQMFVKSAMEKNGLGQHTDPTVEALTKAQVVNNSLLFKLQDGDWDKTGIPLGAVRALKDEIATAKQAAVVQKAGKRAKMQREKSLKEKQKL</sequence>
<name>A0A7S3LNL8_9STRA</name>
<accession>A0A7S3LNL8</accession>
<dbReference type="EMBL" id="HBIN01006664">
    <property type="protein sequence ID" value="CAE0434579.1"/>
    <property type="molecule type" value="Transcribed_RNA"/>
</dbReference>